<keyword evidence="3" id="KW-1185">Reference proteome</keyword>
<organism evidence="2 3">
    <name type="scientific">Jannaschia seosinensis</name>
    <dbReference type="NCBI Taxonomy" id="313367"/>
    <lineage>
        <taxon>Bacteria</taxon>
        <taxon>Pseudomonadati</taxon>
        <taxon>Pseudomonadota</taxon>
        <taxon>Alphaproteobacteria</taxon>
        <taxon>Rhodobacterales</taxon>
        <taxon>Roseobacteraceae</taxon>
        <taxon>Jannaschia</taxon>
    </lineage>
</organism>
<dbReference type="Pfam" id="PF04273">
    <property type="entry name" value="BLH_phosphatase"/>
    <property type="match status" value="1"/>
</dbReference>
<dbReference type="AlphaFoldDB" id="A0A0M7BAT3"/>
<dbReference type="STRING" id="313367.JSE7799_01081"/>
<feature type="domain" description="Beta-lactamase hydrolase-like protein phosphatase-like" evidence="1">
    <location>
        <begin position="10"/>
        <end position="103"/>
    </location>
</feature>
<dbReference type="Proteomes" id="UP000049455">
    <property type="component" value="Unassembled WGS sequence"/>
</dbReference>
<keyword evidence="2" id="KW-0378">Hydrolase</keyword>
<evidence type="ECO:0000259" key="1">
    <source>
        <dbReference type="Pfam" id="PF04273"/>
    </source>
</evidence>
<proteinExistence type="predicted"/>
<gene>
    <name evidence="2" type="primary">blh_2</name>
    <name evidence="2" type="ORF">JSE7799_01081</name>
</gene>
<dbReference type="GO" id="GO:0016787">
    <property type="term" value="F:hydrolase activity"/>
    <property type="evidence" value="ECO:0007669"/>
    <property type="project" value="UniProtKB-KW"/>
</dbReference>
<dbReference type="SUPFAM" id="SSF52799">
    <property type="entry name" value="(Phosphotyrosine protein) phosphatases II"/>
    <property type="match status" value="1"/>
</dbReference>
<dbReference type="OrthoDB" id="9805710at2"/>
<dbReference type="EMBL" id="CYPR01000060">
    <property type="protein sequence ID" value="CUH35021.1"/>
    <property type="molecule type" value="Genomic_DNA"/>
</dbReference>
<protein>
    <submittedName>
        <fullName evidence="2">Beta-lactamase hydrolase-like protein</fullName>
        <ecNumber evidence="2">3.-.-.-</ecNumber>
    </submittedName>
</protein>
<name>A0A0M7BAT3_9RHOB</name>
<accession>A0A0M7BAT3</accession>
<sequence length="148" mass="16322">MQDIVQVNDSIQIAKFAPDADALRRMSQEGVKSVVNLRTEGEKQEIGPEEERRLAEDAGLAYVHHPVAGDRISEEVVDTFREKLKDLPTPIMVHCASGKRAGALTMMHIGAEQNLSGDQTMDQARSLGLEPGSPELEAFLRSYVEGHR</sequence>
<evidence type="ECO:0000313" key="2">
    <source>
        <dbReference type="EMBL" id="CUH35021.1"/>
    </source>
</evidence>
<evidence type="ECO:0000313" key="3">
    <source>
        <dbReference type="Proteomes" id="UP000049455"/>
    </source>
</evidence>
<dbReference type="InterPro" id="IPR029021">
    <property type="entry name" value="Prot-tyrosine_phosphatase-like"/>
</dbReference>
<dbReference type="Gene3D" id="3.90.190.10">
    <property type="entry name" value="Protein tyrosine phosphatase superfamily"/>
    <property type="match status" value="1"/>
</dbReference>
<reference evidence="2 3" key="1">
    <citation type="submission" date="2015-09" db="EMBL/GenBank/DDBJ databases">
        <authorList>
            <person name="Jackson K.R."/>
            <person name="Lunt B.L."/>
            <person name="Fisher J.N.B."/>
            <person name="Gardner A.V."/>
            <person name="Bailey M.E."/>
            <person name="Deus L.M."/>
            <person name="Earl A.S."/>
            <person name="Gibby P.D."/>
            <person name="Hartmann K.A."/>
            <person name="Liu J.E."/>
            <person name="Manci A.M."/>
            <person name="Nielsen D.A."/>
            <person name="Solomon M.B."/>
            <person name="Breakwell D.P."/>
            <person name="Burnett S.H."/>
            <person name="Grose J.H."/>
        </authorList>
    </citation>
    <scope>NUCLEOTIDE SEQUENCE [LARGE SCALE GENOMIC DNA]</scope>
    <source>
        <strain evidence="2 3">CECT 7799</strain>
    </source>
</reference>
<dbReference type="InterPro" id="IPR005939">
    <property type="entry name" value="BLH_phosphatase-like"/>
</dbReference>
<dbReference type="RefSeq" id="WP_055662720.1">
    <property type="nucleotide sequence ID" value="NZ_CYPR01000060.1"/>
</dbReference>
<dbReference type="EC" id="3.-.-.-" evidence="2"/>